<organism evidence="1 2">
    <name type="scientific">Stieleria magnilauensis</name>
    <dbReference type="NCBI Taxonomy" id="2527963"/>
    <lineage>
        <taxon>Bacteria</taxon>
        <taxon>Pseudomonadati</taxon>
        <taxon>Planctomycetota</taxon>
        <taxon>Planctomycetia</taxon>
        <taxon>Pirellulales</taxon>
        <taxon>Pirellulaceae</taxon>
        <taxon>Stieleria</taxon>
    </lineage>
</organism>
<gene>
    <name evidence="1" type="ORF">TBK1r_61980</name>
</gene>
<evidence type="ECO:0000313" key="2">
    <source>
        <dbReference type="Proteomes" id="UP000318081"/>
    </source>
</evidence>
<dbReference type="Proteomes" id="UP000318081">
    <property type="component" value="Chromosome"/>
</dbReference>
<evidence type="ECO:0008006" key="3">
    <source>
        <dbReference type="Google" id="ProtNLM"/>
    </source>
</evidence>
<sequence>MSIGRLADWLALDEMLNDRGARYATPKAEEFLKQDYRSVRPSFNCRRFWTLINHDLAGKSMGIDIDLVDNGVELPYLQMQIQYSPDWDEELGKPIRSQVYLELVLPNADDNVFYNRALADYEERRKLIPDV</sequence>
<keyword evidence="2" id="KW-1185">Reference proteome</keyword>
<name>A0ABX5XYS7_9BACT</name>
<dbReference type="EMBL" id="CP036432">
    <property type="protein sequence ID" value="QDV87169.1"/>
    <property type="molecule type" value="Genomic_DNA"/>
</dbReference>
<accession>A0ABX5XYS7</accession>
<reference evidence="1 2" key="1">
    <citation type="submission" date="2019-02" db="EMBL/GenBank/DDBJ databases">
        <title>Deep-cultivation of Planctomycetes and their phenomic and genomic characterization uncovers novel biology.</title>
        <authorList>
            <person name="Wiegand S."/>
            <person name="Jogler M."/>
            <person name="Boedeker C."/>
            <person name="Pinto D."/>
            <person name="Vollmers J."/>
            <person name="Rivas-Marin E."/>
            <person name="Kohn T."/>
            <person name="Peeters S.H."/>
            <person name="Heuer A."/>
            <person name="Rast P."/>
            <person name="Oberbeckmann S."/>
            <person name="Bunk B."/>
            <person name="Jeske O."/>
            <person name="Meyerdierks A."/>
            <person name="Storesund J.E."/>
            <person name="Kallscheuer N."/>
            <person name="Luecker S."/>
            <person name="Lage O.M."/>
            <person name="Pohl T."/>
            <person name="Merkel B.J."/>
            <person name="Hornburger P."/>
            <person name="Mueller R.-W."/>
            <person name="Bruemmer F."/>
            <person name="Labrenz M."/>
            <person name="Spormann A.M."/>
            <person name="Op den Camp H."/>
            <person name="Overmann J."/>
            <person name="Amann R."/>
            <person name="Jetten M.S.M."/>
            <person name="Mascher T."/>
            <person name="Medema M.H."/>
            <person name="Devos D.P."/>
            <person name="Kaster A.-K."/>
            <person name="Ovreas L."/>
            <person name="Rohde M."/>
            <person name="Galperin M.Y."/>
            <person name="Jogler C."/>
        </authorList>
    </citation>
    <scope>NUCLEOTIDE SEQUENCE [LARGE SCALE GENOMIC DNA]</scope>
    <source>
        <strain evidence="1 2">TBK1r</strain>
    </source>
</reference>
<evidence type="ECO:0000313" key="1">
    <source>
        <dbReference type="EMBL" id="QDV87169.1"/>
    </source>
</evidence>
<protein>
    <recommendedName>
        <fullName evidence="3">PD-(D/E)XK nuclease family transposase</fullName>
    </recommendedName>
</protein>
<proteinExistence type="predicted"/>